<evidence type="ECO:0000256" key="5">
    <source>
        <dbReference type="SAM" id="Phobius"/>
    </source>
</evidence>
<evidence type="ECO:0000313" key="7">
    <source>
        <dbReference type="EMBL" id="HDW51757.1"/>
    </source>
</evidence>
<organism evidence="7">
    <name type="scientific">Ammonifex degensii</name>
    <dbReference type="NCBI Taxonomy" id="42838"/>
    <lineage>
        <taxon>Bacteria</taxon>
        <taxon>Bacillati</taxon>
        <taxon>Bacillota</taxon>
        <taxon>Clostridia</taxon>
        <taxon>Thermoanaerobacterales</taxon>
        <taxon>Thermoanaerobacteraceae</taxon>
        <taxon>Ammonifex</taxon>
    </lineage>
</organism>
<name>A0A7C1JNU6_9THEO</name>
<dbReference type="Pfam" id="PF00196">
    <property type="entry name" value="GerE"/>
    <property type="match status" value="1"/>
</dbReference>
<sequence>MALVRLAGQGGGQALGMGLALCVALITGTGILADTTKLVAIARTPVAALTNSAFLLFFLPILLPRLTAALGGESTPVDPPTPVSPPDEGEKSPVRSKAFPGALTPAEQRVFALLLTKKSYGEIALELHISPNTVKWHARNIYRKIGCSSREELQARFKASGTAPAEPGAEEP</sequence>
<feature type="domain" description="HTH luxR-type" evidence="6">
    <location>
        <begin position="96"/>
        <end position="161"/>
    </location>
</feature>
<comment type="caution">
    <text evidence="7">The sequence shown here is derived from an EMBL/GenBank/DDBJ whole genome shotgun (WGS) entry which is preliminary data.</text>
</comment>
<dbReference type="EMBL" id="DSMV01000204">
    <property type="protein sequence ID" value="HDW51757.1"/>
    <property type="molecule type" value="Genomic_DNA"/>
</dbReference>
<keyword evidence="5" id="KW-1133">Transmembrane helix</keyword>
<dbReference type="InterPro" id="IPR000792">
    <property type="entry name" value="Tscrpt_reg_LuxR_C"/>
</dbReference>
<dbReference type="PROSITE" id="PS50043">
    <property type="entry name" value="HTH_LUXR_2"/>
    <property type="match status" value="1"/>
</dbReference>
<keyword evidence="2" id="KW-0238">DNA-binding</keyword>
<evidence type="ECO:0000259" key="6">
    <source>
        <dbReference type="PROSITE" id="PS50043"/>
    </source>
</evidence>
<proteinExistence type="predicted"/>
<dbReference type="InterPro" id="IPR036388">
    <property type="entry name" value="WH-like_DNA-bd_sf"/>
</dbReference>
<dbReference type="PANTHER" id="PTHR44688">
    <property type="entry name" value="DNA-BINDING TRANSCRIPTIONAL ACTIVATOR DEVR_DOSR"/>
    <property type="match status" value="1"/>
</dbReference>
<protein>
    <submittedName>
        <fullName evidence="7">LuxR family transcriptional regulator</fullName>
    </submittedName>
</protein>
<dbReference type="PANTHER" id="PTHR44688:SF16">
    <property type="entry name" value="DNA-BINDING TRANSCRIPTIONAL ACTIVATOR DEVR_DOSR"/>
    <property type="match status" value="1"/>
</dbReference>
<keyword evidence="5" id="KW-0472">Membrane</keyword>
<evidence type="ECO:0000256" key="2">
    <source>
        <dbReference type="ARBA" id="ARBA00023125"/>
    </source>
</evidence>
<dbReference type="GO" id="GO:0006355">
    <property type="term" value="P:regulation of DNA-templated transcription"/>
    <property type="evidence" value="ECO:0007669"/>
    <property type="project" value="InterPro"/>
</dbReference>
<dbReference type="Gene3D" id="1.10.10.10">
    <property type="entry name" value="Winged helix-like DNA-binding domain superfamily/Winged helix DNA-binding domain"/>
    <property type="match status" value="1"/>
</dbReference>
<feature type="transmembrane region" description="Helical" evidence="5">
    <location>
        <begin position="45"/>
        <end position="63"/>
    </location>
</feature>
<feature type="transmembrane region" description="Helical" evidence="5">
    <location>
        <begin position="12"/>
        <end position="33"/>
    </location>
</feature>
<dbReference type="PRINTS" id="PR00038">
    <property type="entry name" value="HTHLUXR"/>
</dbReference>
<feature type="region of interest" description="Disordered" evidence="4">
    <location>
        <begin position="73"/>
        <end position="99"/>
    </location>
</feature>
<dbReference type="SUPFAM" id="SSF46894">
    <property type="entry name" value="C-terminal effector domain of the bipartite response regulators"/>
    <property type="match status" value="1"/>
</dbReference>
<evidence type="ECO:0000256" key="4">
    <source>
        <dbReference type="SAM" id="MobiDB-lite"/>
    </source>
</evidence>
<dbReference type="SMART" id="SM00421">
    <property type="entry name" value="HTH_LUXR"/>
    <property type="match status" value="1"/>
</dbReference>
<keyword evidence="5" id="KW-0812">Transmembrane</keyword>
<dbReference type="GO" id="GO:0003677">
    <property type="term" value="F:DNA binding"/>
    <property type="evidence" value="ECO:0007669"/>
    <property type="project" value="UniProtKB-KW"/>
</dbReference>
<dbReference type="AlphaFoldDB" id="A0A7C1JNU6"/>
<evidence type="ECO:0000256" key="1">
    <source>
        <dbReference type="ARBA" id="ARBA00023015"/>
    </source>
</evidence>
<reference evidence="7" key="1">
    <citation type="journal article" date="2020" name="mSystems">
        <title>Genome- and Community-Level Interaction Insights into Carbon Utilization and Element Cycling Functions of Hydrothermarchaeota in Hydrothermal Sediment.</title>
        <authorList>
            <person name="Zhou Z."/>
            <person name="Liu Y."/>
            <person name="Xu W."/>
            <person name="Pan J."/>
            <person name="Luo Z.H."/>
            <person name="Li M."/>
        </authorList>
    </citation>
    <scope>NUCLEOTIDE SEQUENCE [LARGE SCALE GENOMIC DNA]</scope>
    <source>
        <strain evidence="7">SpSt-301</strain>
    </source>
</reference>
<keyword evidence="1" id="KW-0805">Transcription regulation</keyword>
<accession>A0A7C1JNU6</accession>
<dbReference type="CDD" id="cd06170">
    <property type="entry name" value="LuxR_C_like"/>
    <property type="match status" value="1"/>
</dbReference>
<keyword evidence="3" id="KW-0804">Transcription</keyword>
<gene>
    <name evidence="7" type="ORF">ENQ35_03355</name>
</gene>
<evidence type="ECO:0000256" key="3">
    <source>
        <dbReference type="ARBA" id="ARBA00023163"/>
    </source>
</evidence>
<dbReference type="InterPro" id="IPR016032">
    <property type="entry name" value="Sig_transdc_resp-reg_C-effctor"/>
</dbReference>